<protein>
    <submittedName>
        <fullName evidence="2">Uncharacterized protein</fullName>
    </submittedName>
</protein>
<proteinExistence type="predicted"/>
<gene>
    <name evidence="2" type="ORF">ONT01_11740</name>
</gene>
<keyword evidence="1" id="KW-0812">Transmembrane</keyword>
<dbReference type="AlphaFoldDB" id="A0AAW5UHX4"/>
<dbReference type="EMBL" id="JAPDVD010000001">
    <property type="protein sequence ID" value="MCW4138427.1"/>
    <property type="molecule type" value="Genomic_DNA"/>
</dbReference>
<keyword evidence="1" id="KW-0472">Membrane</keyword>
<keyword evidence="1" id="KW-1133">Transmembrane helix</keyword>
<dbReference type="RefSeq" id="WP_181992385.1">
    <property type="nucleotide sequence ID" value="NZ_CP146517.1"/>
</dbReference>
<organism evidence="2 3">
    <name type="scientific">Segatella copri</name>
    <dbReference type="NCBI Taxonomy" id="165179"/>
    <lineage>
        <taxon>Bacteria</taxon>
        <taxon>Pseudomonadati</taxon>
        <taxon>Bacteroidota</taxon>
        <taxon>Bacteroidia</taxon>
        <taxon>Bacteroidales</taxon>
        <taxon>Prevotellaceae</taxon>
        <taxon>Segatella</taxon>
    </lineage>
</organism>
<accession>A0AAW5UHX4</accession>
<evidence type="ECO:0000256" key="1">
    <source>
        <dbReference type="SAM" id="Phobius"/>
    </source>
</evidence>
<evidence type="ECO:0000313" key="2">
    <source>
        <dbReference type="EMBL" id="MCW4138427.1"/>
    </source>
</evidence>
<comment type="caution">
    <text evidence="2">The sequence shown here is derived from an EMBL/GenBank/DDBJ whole genome shotgun (WGS) entry which is preliminary data.</text>
</comment>
<sequence length="49" mass="5532">MSGNKDLRRAKHEAYQKKQAAKGEKVIKWIFGGLIVLGILFAIYATRLV</sequence>
<name>A0AAW5UHX4_9BACT</name>
<dbReference type="Proteomes" id="UP001208620">
    <property type="component" value="Unassembled WGS sequence"/>
</dbReference>
<reference evidence="2" key="1">
    <citation type="submission" date="2022-11" db="EMBL/GenBank/DDBJ databases">
        <title>Genomic repertoires linked with pathogenic potency of arthritogenic Prevotella copri isolated from the gut of rheumatoid arthritis patients.</title>
        <authorList>
            <person name="Nii T."/>
            <person name="Maeda Y."/>
            <person name="Motooka D."/>
            <person name="Naito M."/>
            <person name="Matsumoto Y."/>
            <person name="Ogawa T."/>
            <person name="Oguro-Igashira E."/>
            <person name="Kishikawa T."/>
            <person name="Yamashita M."/>
            <person name="Koizumi S."/>
            <person name="Kurakawa T."/>
            <person name="Okumura R."/>
            <person name="Kayama H."/>
            <person name="Murakami M."/>
            <person name="Sakaguchi T."/>
            <person name="Das B."/>
            <person name="Nakamura S."/>
            <person name="Okada Y."/>
            <person name="Kumanogoh A."/>
            <person name="Takeda K."/>
        </authorList>
    </citation>
    <scope>NUCLEOTIDE SEQUENCE</scope>
    <source>
        <strain evidence="2">H105_2-2</strain>
    </source>
</reference>
<feature type="transmembrane region" description="Helical" evidence="1">
    <location>
        <begin position="26"/>
        <end position="45"/>
    </location>
</feature>
<evidence type="ECO:0000313" key="3">
    <source>
        <dbReference type="Proteomes" id="UP001208620"/>
    </source>
</evidence>